<evidence type="ECO:0000313" key="1">
    <source>
        <dbReference type="EMBL" id="SCW50624.1"/>
    </source>
</evidence>
<dbReference type="InterPro" id="IPR023214">
    <property type="entry name" value="HAD_sf"/>
</dbReference>
<dbReference type="SUPFAM" id="SSF56784">
    <property type="entry name" value="HAD-like"/>
    <property type="match status" value="1"/>
</dbReference>
<dbReference type="PROSITE" id="PS01228">
    <property type="entry name" value="COF_1"/>
    <property type="match status" value="1"/>
</dbReference>
<dbReference type="EMBL" id="FMTT01000011">
    <property type="protein sequence ID" value="SCW50624.1"/>
    <property type="molecule type" value="Genomic_DNA"/>
</dbReference>
<protein>
    <recommendedName>
        <fullName evidence="3">Cof subfamily of IIB subfamily of haloacid dehalogenase superfamily/HAD-superfamily hydrolase, subfamily IIB</fullName>
    </recommendedName>
</protein>
<dbReference type="SFLD" id="SFLDS00003">
    <property type="entry name" value="Haloacid_Dehalogenase"/>
    <property type="match status" value="1"/>
</dbReference>
<sequence>MYRLLALDMDGTLLNRSKIITPAVRDTLQAAIRKGVNVTIASGRFPASVWLHARHVGMDGCLIAFNGAVILDAVSGERVQGFPIRPDPAKRIAELAAEAGAYVHFYGYRTLFVEQVNEMNASWPLANVVIDPDLPLTYENYREQADRIQVKQAGPLAAFAEAASEPLYKATVISEDSELLVRLYDELRSWNELALTKTGQRRFDINAAGVSKRTALEALCRMYGMHAAEVAAIGDYDNDVDMIGWAGLGIAMANSSDRVKQTADAVTDSNEEDGVASAVRRYFLS</sequence>
<evidence type="ECO:0000313" key="2">
    <source>
        <dbReference type="Proteomes" id="UP000198601"/>
    </source>
</evidence>
<dbReference type="Gene3D" id="3.30.1240.10">
    <property type="match status" value="1"/>
</dbReference>
<dbReference type="NCBIfam" id="TIGR00099">
    <property type="entry name" value="Cof-subfamily"/>
    <property type="match status" value="1"/>
</dbReference>
<evidence type="ECO:0008006" key="3">
    <source>
        <dbReference type="Google" id="ProtNLM"/>
    </source>
</evidence>
<dbReference type="SFLD" id="SFLDG01140">
    <property type="entry name" value="C2.B:_Phosphomannomutase_and_P"/>
    <property type="match status" value="1"/>
</dbReference>
<dbReference type="Gene3D" id="3.40.50.1000">
    <property type="entry name" value="HAD superfamily/HAD-like"/>
    <property type="match status" value="1"/>
</dbReference>
<dbReference type="InterPro" id="IPR000150">
    <property type="entry name" value="Cof"/>
</dbReference>
<keyword evidence="2" id="KW-1185">Reference proteome</keyword>
<reference evidence="2" key="1">
    <citation type="submission" date="2016-10" db="EMBL/GenBank/DDBJ databases">
        <authorList>
            <person name="Varghese N."/>
            <person name="Submissions S."/>
        </authorList>
    </citation>
    <scope>NUCLEOTIDE SEQUENCE [LARGE SCALE GENOMIC DNA]</scope>
    <source>
        <strain evidence="2">CGMCC 1.8946</strain>
    </source>
</reference>
<dbReference type="STRING" id="624147.SAMN04487970_101120"/>
<dbReference type="InterPro" id="IPR036412">
    <property type="entry name" value="HAD-like_sf"/>
</dbReference>
<dbReference type="GO" id="GO:0016791">
    <property type="term" value="F:phosphatase activity"/>
    <property type="evidence" value="ECO:0007669"/>
    <property type="project" value="TreeGrafter"/>
</dbReference>
<dbReference type="AlphaFoldDB" id="A0A1G4R189"/>
<organism evidence="1 2">
    <name type="scientific">Paenibacillus tianmuensis</name>
    <dbReference type="NCBI Taxonomy" id="624147"/>
    <lineage>
        <taxon>Bacteria</taxon>
        <taxon>Bacillati</taxon>
        <taxon>Bacillota</taxon>
        <taxon>Bacilli</taxon>
        <taxon>Bacillales</taxon>
        <taxon>Paenibacillaceae</taxon>
        <taxon>Paenibacillus</taxon>
    </lineage>
</organism>
<proteinExistence type="predicted"/>
<dbReference type="RefSeq" id="WP_090670283.1">
    <property type="nucleotide sequence ID" value="NZ_FMTT01000011.1"/>
</dbReference>
<accession>A0A1G4R189</accession>
<dbReference type="PANTHER" id="PTHR10000">
    <property type="entry name" value="PHOSPHOSERINE PHOSPHATASE"/>
    <property type="match status" value="1"/>
</dbReference>
<gene>
    <name evidence="1" type="ORF">SAMN04487970_101120</name>
</gene>
<dbReference type="CDD" id="cd07516">
    <property type="entry name" value="HAD_Pase"/>
    <property type="match status" value="1"/>
</dbReference>
<dbReference type="GO" id="GO:0005829">
    <property type="term" value="C:cytosol"/>
    <property type="evidence" value="ECO:0007669"/>
    <property type="project" value="TreeGrafter"/>
</dbReference>
<dbReference type="PANTHER" id="PTHR10000:SF8">
    <property type="entry name" value="HAD SUPERFAMILY HYDROLASE-LIKE, TYPE 3"/>
    <property type="match status" value="1"/>
</dbReference>
<name>A0A1G4R189_9BACL</name>
<dbReference type="Pfam" id="PF08282">
    <property type="entry name" value="Hydrolase_3"/>
    <property type="match status" value="1"/>
</dbReference>
<dbReference type="GO" id="GO:0000287">
    <property type="term" value="F:magnesium ion binding"/>
    <property type="evidence" value="ECO:0007669"/>
    <property type="project" value="TreeGrafter"/>
</dbReference>
<dbReference type="Proteomes" id="UP000198601">
    <property type="component" value="Unassembled WGS sequence"/>
</dbReference>
<dbReference type="OrthoDB" id="9806027at2"/>